<dbReference type="Gene3D" id="3.50.50.60">
    <property type="entry name" value="FAD/NAD(P)-binding domain"/>
    <property type="match status" value="1"/>
</dbReference>
<proteinExistence type="predicted"/>
<dbReference type="InterPro" id="IPR050281">
    <property type="entry name" value="Flavin_monoamine_oxidase"/>
</dbReference>
<organism evidence="1 2">
    <name type="scientific">Rotaria sordida</name>
    <dbReference type="NCBI Taxonomy" id="392033"/>
    <lineage>
        <taxon>Eukaryota</taxon>
        <taxon>Metazoa</taxon>
        <taxon>Spiralia</taxon>
        <taxon>Gnathifera</taxon>
        <taxon>Rotifera</taxon>
        <taxon>Eurotatoria</taxon>
        <taxon>Bdelloidea</taxon>
        <taxon>Philodinida</taxon>
        <taxon>Philodinidae</taxon>
        <taxon>Rotaria</taxon>
    </lineage>
</organism>
<gene>
    <name evidence="1" type="ORF">JBS370_LOCUS30376</name>
</gene>
<dbReference type="EMBL" id="CAJOBD010006958">
    <property type="protein sequence ID" value="CAF4075037.1"/>
    <property type="molecule type" value="Genomic_DNA"/>
</dbReference>
<evidence type="ECO:0000313" key="2">
    <source>
        <dbReference type="Proteomes" id="UP000663836"/>
    </source>
</evidence>
<dbReference type="SUPFAM" id="SSF51905">
    <property type="entry name" value="FAD/NAD(P)-binding domain"/>
    <property type="match status" value="1"/>
</dbReference>
<name>A0A819TL62_9BILA</name>
<dbReference type="AlphaFoldDB" id="A0A819TL62"/>
<dbReference type="PANTHER" id="PTHR10742:SF410">
    <property type="entry name" value="LYSINE-SPECIFIC HISTONE DEMETHYLASE 2"/>
    <property type="match status" value="1"/>
</dbReference>
<dbReference type="InterPro" id="IPR036188">
    <property type="entry name" value="FAD/NAD-bd_sf"/>
</dbReference>
<dbReference type="GO" id="GO:0016491">
    <property type="term" value="F:oxidoreductase activity"/>
    <property type="evidence" value="ECO:0007669"/>
    <property type="project" value="TreeGrafter"/>
</dbReference>
<protein>
    <submittedName>
        <fullName evidence="1">Uncharacterized protein</fullName>
    </submittedName>
</protein>
<reference evidence="1" key="1">
    <citation type="submission" date="2021-02" db="EMBL/GenBank/DDBJ databases">
        <authorList>
            <person name="Nowell W R."/>
        </authorList>
    </citation>
    <scope>NUCLEOTIDE SEQUENCE</scope>
</reference>
<accession>A0A819TL62</accession>
<dbReference type="PANTHER" id="PTHR10742">
    <property type="entry name" value="FLAVIN MONOAMINE OXIDASE"/>
    <property type="match status" value="1"/>
</dbReference>
<evidence type="ECO:0000313" key="1">
    <source>
        <dbReference type="EMBL" id="CAF4075037.1"/>
    </source>
</evidence>
<sequence>MLTSSNLFDLIIIGCGPAGIGAALELQNHRPTTRFVILEARDRVEGRAFTDTQTFGENNPVDIGVVVYKLNERLKQQTLTLNKYLE</sequence>
<comment type="caution">
    <text evidence="1">The sequence shown here is derived from an EMBL/GenBank/DDBJ whole genome shotgun (WGS) entry which is preliminary data.</text>
</comment>
<dbReference type="Pfam" id="PF13450">
    <property type="entry name" value="NAD_binding_8"/>
    <property type="match status" value="1"/>
</dbReference>
<dbReference type="Proteomes" id="UP000663836">
    <property type="component" value="Unassembled WGS sequence"/>
</dbReference>